<sequence length="57" mass="5906">MSDTGHCRSSPARKSEGVHAAGTSSATAGKAERWAPAETAIMTQKQHGRGLREAAEA</sequence>
<evidence type="ECO:0000313" key="3">
    <source>
        <dbReference type="Proteomes" id="UP001055093"/>
    </source>
</evidence>
<protein>
    <recommendedName>
        <fullName evidence="4">Transposase</fullName>
    </recommendedName>
</protein>
<reference evidence="2" key="2">
    <citation type="submission" date="2021-08" db="EMBL/GenBank/DDBJ databases">
        <authorList>
            <person name="Tani A."/>
            <person name="Ola A."/>
            <person name="Ogura Y."/>
            <person name="Katsura K."/>
            <person name="Hayashi T."/>
        </authorList>
    </citation>
    <scope>NUCLEOTIDE SEQUENCE</scope>
    <source>
        <strain evidence="2">DSM 14458</strain>
    </source>
</reference>
<evidence type="ECO:0000313" key="2">
    <source>
        <dbReference type="EMBL" id="GJE78200.1"/>
    </source>
</evidence>
<evidence type="ECO:0000256" key="1">
    <source>
        <dbReference type="SAM" id="MobiDB-lite"/>
    </source>
</evidence>
<feature type="compositionally biased region" description="Low complexity" evidence="1">
    <location>
        <begin position="20"/>
        <end position="29"/>
    </location>
</feature>
<evidence type="ECO:0008006" key="4">
    <source>
        <dbReference type="Google" id="ProtNLM"/>
    </source>
</evidence>
<reference evidence="2" key="1">
    <citation type="journal article" date="2021" name="Front. Microbiol.">
        <title>Comprehensive Comparative Genomics and Phenotyping of Methylobacterium Species.</title>
        <authorList>
            <person name="Alessa O."/>
            <person name="Ogura Y."/>
            <person name="Fujitani Y."/>
            <person name="Takami H."/>
            <person name="Hayashi T."/>
            <person name="Sahin N."/>
            <person name="Tani A."/>
        </authorList>
    </citation>
    <scope>NUCLEOTIDE SEQUENCE</scope>
    <source>
        <strain evidence="2">DSM 14458</strain>
    </source>
</reference>
<gene>
    <name evidence="2" type="ORF">BGCPKDLD_4812</name>
</gene>
<organism evidence="2 3">
    <name type="scientific">Methylorubrum suomiense</name>
    <dbReference type="NCBI Taxonomy" id="144191"/>
    <lineage>
        <taxon>Bacteria</taxon>
        <taxon>Pseudomonadati</taxon>
        <taxon>Pseudomonadota</taxon>
        <taxon>Alphaproteobacteria</taxon>
        <taxon>Hyphomicrobiales</taxon>
        <taxon>Methylobacteriaceae</taxon>
        <taxon>Methylorubrum</taxon>
    </lineage>
</organism>
<feature type="region of interest" description="Disordered" evidence="1">
    <location>
        <begin position="1"/>
        <end position="57"/>
    </location>
</feature>
<dbReference type="RefSeq" id="WP_171015474.1">
    <property type="nucleotide sequence ID" value="NZ_BPRE01000021.1"/>
</dbReference>
<proteinExistence type="predicted"/>
<dbReference type="EMBL" id="BPRE01000021">
    <property type="protein sequence ID" value="GJE78200.1"/>
    <property type="molecule type" value="Genomic_DNA"/>
</dbReference>
<keyword evidence="3" id="KW-1185">Reference proteome</keyword>
<accession>A0ABQ4V1L8</accession>
<name>A0ABQ4V1L8_9HYPH</name>
<comment type="caution">
    <text evidence="2">The sequence shown here is derived from an EMBL/GenBank/DDBJ whole genome shotgun (WGS) entry which is preliminary data.</text>
</comment>
<dbReference type="Proteomes" id="UP001055093">
    <property type="component" value="Unassembled WGS sequence"/>
</dbReference>